<dbReference type="EMBL" id="WHUV01000002">
    <property type="protein sequence ID" value="MQA54114.1"/>
    <property type="molecule type" value="Genomic_DNA"/>
</dbReference>
<dbReference type="RefSeq" id="WP_152897707.1">
    <property type="nucleotide sequence ID" value="NZ_WHUV01000002.1"/>
</dbReference>
<evidence type="ECO:0000313" key="2">
    <source>
        <dbReference type="EMBL" id="MQA54114.1"/>
    </source>
</evidence>
<gene>
    <name evidence="2" type="ORF">GDH07_12415</name>
</gene>
<sequence>MPIGKSSFNSSAYVPEKFAVEQGKAVKADLIVLRDPEYSGSYTTSTAVIKPTSSTTFESALITDSKGRKSSTIQGTGTTYSTTTDYVPTTEHRANYAAVYYINQTSTFGVRTKDLTEEERKKRQSNFGVKITTVIDDTPAYNADLLSGDILESFDGQRIKNINTLGIMIEERSGKKVEVTFSRDDKSFTKSVQFNK</sequence>
<dbReference type="AlphaFoldDB" id="A0A7X1PL03"/>
<feature type="domain" description="PDZ" evidence="1">
    <location>
        <begin position="106"/>
        <end position="185"/>
    </location>
</feature>
<organism evidence="2 3">
    <name type="scientific">Pseudomonas piscis</name>
    <dbReference type="NCBI Taxonomy" id="2614538"/>
    <lineage>
        <taxon>Bacteria</taxon>
        <taxon>Pseudomonadati</taxon>
        <taxon>Pseudomonadota</taxon>
        <taxon>Gammaproteobacteria</taxon>
        <taxon>Pseudomonadales</taxon>
        <taxon>Pseudomonadaceae</taxon>
        <taxon>Pseudomonas</taxon>
    </lineage>
</organism>
<dbReference type="Gene3D" id="2.30.42.10">
    <property type="match status" value="1"/>
</dbReference>
<evidence type="ECO:0000259" key="1">
    <source>
        <dbReference type="SMART" id="SM00228"/>
    </source>
</evidence>
<comment type="caution">
    <text evidence="2">The sequence shown here is derived from an EMBL/GenBank/DDBJ whole genome shotgun (WGS) entry which is preliminary data.</text>
</comment>
<evidence type="ECO:0000313" key="3">
    <source>
        <dbReference type="Proteomes" id="UP000486534"/>
    </source>
</evidence>
<dbReference type="Proteomes" id="UP000486534">
    <property type="component" value="Unassembled WGS sequence"/>
</dbReference>
<dbReference type="InterPro" id="IPR036034">
    <property type="entry name" value="PDZ_sf"/>
</dbReference>
<dbReference type="InterPro" id="IPR001478">
    <property type="entry name" value="PDZ"/>
</dbReference>
<name>A0A7X1PL03_9PSED</name>
<accession>A0A7X1PL03</accession>
<dbReference type="SUPFAM" id="SSF50156">
    <property type="entry name" value="PDZ domain-like"/>
    <property type="match status" value="1"/>
</dbReference>
<reference evidence="2 3" key="1">
    <citation type="submission" date="2019-10" db="EMBL/GenBank/DDBJ databases">
        <title>Pseudomonas dajingensis sp. nov., isolated from the profound head ulcers of farmed Murray cod (Maccullochella peelii peelii).</title>
        <authorList>
            <person name="Liu Y."/>
        </authorList>
    </citation>
    <scope>NUCLEOTIDE SEQUENCE [LARGE SCALE GENOMIC DNA]</scope>
    <source>
        <strain evidence="2 3">MC042</strain>
    </source>
</reference>
<proteinExistence type="predicted"/>
<dbReference type="SMART" id="SM00228">
    <property type="entry name" value="PDZ"/>
    <property type="match status" value="1"/>
</dbReference>
<dbReference type="Pfam" id="PF13180">
    <property type="entry name" value="PDZ_2"/>
    <property type="match status" value="1"/>
</dbReference>
<protein>
    <submittedName>
        <fullName evidence="2">PDZ domain-containing protein</fullName>
    </submittedName>
</protein>